<organism evidence="1 2">
    <name type="scientific">Nelumbo nucifera</name>
    <name type="common">Sacred lotus</name>
    <dbReference type="NCBI Taxonomy" id="4432"/>
    <lineage>
        <taxon>Eukaryota</taxon>
        <taxon>Viridiplantae</taxon>
        <taxon>Streptophyta</taxon>
        <taxon>Embryophyta</taxon>
        <taxon>Tracheophyta</taxon>
        <taxon>Spermatophyta</taxon>
        <taxon>Magnoliopsida</taxon>
        <taxon>Proteales</taxon>
        <taxon>Nelumbonaceae</taxon>
        <taxon>Nelumbo</taxon>
    </lineage>
</organism>
<comment type="caution">
    <text evidence="1">The sequence shown here is derived from an EMBL/GenBank/DDBJ whole genome shotgun (WGS) entry which is preliminary data.</text>
</comment>
<name>A0A822ZH43_NELNU</name>
<reference evidence="1 2" key="1">
    <citation type="journal article" date="2020" name="Mol. Biol. Evol.">
        <title>Distinct Expression and Methylation Patterns for Genes with Different Fates following a Single Whole-Genome Duplication in Flowering Plants.</title>
        <authorList>
            <person name="Shi T."/>
            <person name="Rahmani R.S."/>
            <person name="Gugger P.F."/>
            <person name="Wang M."/>
            <person name="Li H."/>
            <person name="Zhang Y."/>
            <person name="Li Z."/>
            <person name="Wang Q."/>
            <person name="Van de Peer Y."/>
            <person name="Marchal K."/>
            <person name="Chen J."/>
        </authorList>
    </citation>
    <scope>NUCLEOTIDE SEQUENCE [LARGE SCALE GENOMIC DNA]</scope>
    <source>
        <tissue evidence="1">Leaf</tissue>
    </source>
</reference>
<dbReference type="EMBL" id="DUZY01000007">
    <property type="protein sequence ID" value="DAD44217.1"/>
    <property type="molecule type" value="Genomic_DNA"/>
</dbReference>
<keyword evidence="2" id="KW-1185">Reference proteome</keyword>
<dbReference type="AlphaFoldDB" id="A0A822ZH43"/>
<evidence type="ECO:0000313" key="1">
    <source>
        <dbReference type="EMBL" id="DAD44217.1"/>
    </source>
</evidence>
<sequence>MSLQTGVPSEYTHMILLQTDKVKQTPEPIKTREVCSSKVPQEYIYFTRKLCHR</sequence>
<dbReference type="Proteomes" id="UP000607653">
    <property type="component" value="Unassembled WGS sequence"/>
</dbReference>
<gene>
    <name evidence="1" type="ORF">HUJ06_002447</name>
</gene>
<evidence type="ECO:0000313" key="2">
    <source>
        <dbReference type="Proteomes" id="UP000607653"/>
    </source>
</evidence>
<proteinExistence type="predicted"/>
<accession>A0A822ZH43</accession>
<protein>
    <submittedName>
        <fullName evidence="1">Uncharacterized protein</fullName>
    </submittedName>
</protein>